<dbReference type="InterPro" id="IPR003593">
    <property type="entry name" value="AAA+_ATPase"/>
</dbReference>
<dbReference type="SUPFAM" id="SSF52540">
    <property type="entry name" value="P-loop containing nucleoside triphosphate hydrolases"/>
    <property type="match status" value="1"/>
</dbReference>
<evidence type="ECO:0000256" key="4">
    <source>
        <dbReference type="ARBA" id="ARBA00022967"/>
    </source>
</evidence>
<dbReference type="InterPro" id="IPR017871">
    <property type="entry name" value="ABC_transporter-like_CS"/>
</dbReference>
<dbReference type="SMART" id="SM00382">
    <property type="entry name" value="AAA"/>
    <property type="match status" value="1"/>
</dbReference>
<evidence type="ECO:0000313" key="8">
    <source>
        <dbReference type="Proteomes" id="UP000011744"/>
    </source>
</evidence>
<dbReference type="eggNOG" id="COG4559">
    <property type="taxonomic scope" value="Bacteria"/>
</dbReference>
<accession>M2ZNP8</accession>
<organism evidence="7 8">
    <name type="scientific">Paramagnetospirillum caucaseum</name>
    <dbReference type="NCBI Taxonomy" id="1244869"/>
    <lineage>
        <taxon>Bacteria</taxon>
        <taxon>Pseudomonadati</taxon>
        <taxon>Pseudomonadota</taxon>
        <taxon>Alphaproteobacteria</taxon>
        <taxon>Rhodospirillales</taxon>
        <taxon>Magnetospirillaceae</taxon>
        <taxon>Paramagnetospirillum</taxon>
    </lineage>
</organism>
<evidence type="ECO:0000256" key="3">
    <source>
        <dbReference type="ARBA" id="ARBA00022840"/>
    </source>
</evidence>
<evidence type="ECO:0000313" key="7">
    <source>
        <dbReference type="EMBL" id="EME68927.1"/>
    </source>
</evidence>
<dbReference type="NCBIfam" id="NF010068">
    <property type="entry name" value="PRK13548.1"/>
    <property type="match status" value="1"/>
</dbReference>
<dbReference type="InterPro" id="IPR003439">
    <property type="entry name" value="ABC_transporter-like_ATP-bd"/>
</dbReference>
<dbReference type="Gene3D" id="3.40.50.300">
    <property type="entry name" value="P-loop containing nucleotide triphosphate hydrolases"/>
    <property type="match status" value="1"/>
</dbReference>
<dbReference type="PROSITE" id="PS50893">
    <property type="entry name" value="ABC_TRANSPORTER_2"/>
    <property type="match status" value="1"/>
</dbReference>
<dbReference type="PROSITE" id="PS00211">
    <property type="entry name" value="ABC_TRANSPORTER_1"/>
    <property type="match status" value="1"/>
</dbReference>
<evidence type="ECO:0000259" key="6">
    <source>
        <dbReference type="PROSITE" id="PS50893"/>
    </source>
</evidence>
<gene>
    <name evidence="7" type="ORF">H261_15827</name>
</gene>
<dbReference type="AlphaFoldDB" id="M2ZNP8"/>
<protein>
    <submittedName>
        <fullName evidence="7">Hemin ABC transporter ATP binding protein</fullName>
    </submittedName>
</protein>
<comment type="function">
    <text evidence="5">Part of the ABC transporter complex HmuTUV involved in hemin import. Responsible for energy coupling to the transport system.</text>
</comment>
<dbReference type="STRING" id="1244869.H261_15827"/>
<comment type="caution">
    <text evidence="7">The sequence shown here is derived from an EMBL/GenBank/DDBJ whole genome shotgun (WGS) entry which is preliminary data.</text>
</comment>
<name>M2ZNP8_9PROT</name>
<dbReference type="GO" id="GO:0005524">
    <property type="term" value="F:ATP binding"/>
    <property type="evidence" value="ECO:0007669"/>
    <property type="project" value="UniProtKB-KW"/>
</dbReference>
<evidence type="ECO:0000256" key="5">
    <source>
        <dbReference type="ARBA" id="ARBA00037066"/>
    </source>
</evidence>
<dbReference type="PANTHER" id="PTHR42794">
    <property type="entry name" value="HEMIN IMPORT ATP-BINDING PROTEIN HMUV"/>
    <property type="match status" value="1"/>
</dbReference>
<keyword evidence="2" id="KW-0547">Nucleotide-binding</keyword>
<evidence type="ECO:0000256" key="1">
    <source>
        <dbReference type="ARBA" id="ARBA00022448"/>
    </source>
</evidence>
<dbReference type="Pfam" id="PF00005">
    <property type="entry name" value="ABC_tran"/>
    <property type="match status" value="1"/>
</dbReference>
<keyword evidence="8" id="KW-1185">Reference proteome</keyword>
<dbReference type="InterPro" id="IPR027417">
    <property type="entry name" value="P-loop_NTPase"/>
</dbReference>
<sequence>MLIASTTGVSLHLGGRDILSDVSLEVRAGEVVALVGPNGAGKSSLLRLIAGETRPDHGGISVCGRPLDGWPMAALARRRSVVPQDIQLDFAFTALEVVLIGRSPHGAGREESRRAQGIALDCLERVGAAHLAARFYPSLSGGERQRVQIARALAQIAGIEVDGGRCLLLDEHTSNLDPAHQHGMFRLAREVAAEGVGVIAVVHDLNLAAAYGDRIAVLDRGELVAFGPPEAVLTPAVIGQVFGLACVTLRNPLTGSLTLATAPLASTSIPQGLRA</sequence>
<evidence type="ECO:0000256" key="2">
    <source>
        <dbReference type="ARBA" id="ARBA00022741"/>
    </source>
</evidence>
<keyword evidence="3" id="KW-0067">ATP-binding</keyword>
<dbReference type="GO" id="GO:0016887">
    <property type="term" value="F:ATP hydrolysis activity"/>
    <property type="evidence" value="ECO:0007669"/>
    <property type="project" value="InterPro"/>
</dbReference>
<feature type="domain" description="ABC transporter" evidence="6">
    <location>
        <begin position="4"/>
        <end position="245"/>
    </location>
</feature>
<reference evidence="7 8" key="1">
    <citation type="journal article" date="2014" name="Genome Announc.">
        <title>Draft Genome Sequence of Magnetospirillum sp. Strain SO-1, a Freshwater Magnetotactic Bacterium Isolated from the Ol'khovka River, Russia.</title>
        <authorList>
            <person name="Grouzdev D.S."/>
            <person name="Dziuba M.V."/>
            <person name="Sukhacheva M.S."/>
            <person name="Mardanov A.V."/>
            <person name="Beletskiy A.V."/>
            <person name="Kuznetsov B.B."/>
            <person name="Skryabin K.G."/>
        </authorList>
    </citation>
    <scope>NUCLEOTIDE SEQUENCE [LARGE SCALE GENOMIC DNA]</scope>
    <source>
        <strain evidence="7 8">SO-1</strain>
    </source>
</reference>
<dbReference type="Proteomes" id="UP000011744">
    <property type="component" value="Unassembled WGS sequence"/>
</dbReference>
<keyword evidence="4" id="KW-1278">Translocase</keyword>
<dbReference type="PANTHER" id="PTHR42794:SF1">
    <property type="entry name" value="HEMIN IMPORT ATP-BINDING PROTEIN HMUV"/>
    <property type="match status" value="1"/>
</dbReference>
<dbReference type="PATRIC" id="fig|1244869.3.peg.3174"/>
<dbReference type="CDD" id="cd03214">
    <property type="entry name" value="ABC_Iron-Siderophores_B12_Hemin"/>
    <property type="match status" value="1"/>
</dbReference>
<dbReference type="RefSeq" id="WP_008619341.1">
    <property type="nucleotide sequence ID" value="NZ_AONQ01000047.1"/>
</dbReference>
<dbReference type="EMBL" id="AONQ01000047">
    <property type="protein sequence ID" value="EME68927.1"/>
    <property type="molecule type" value="Genomic_DNA"/>
</dbReference>
<keyword evidence="1" id="KW-0813">Transport</keyword>
<dbReference type="OrthoDB" id="9810077at2"/>
<proteinExistence type="predicted"/>